<gene>
    <name evidence="3" type="ORF">ONB1V03_LOCUS9722</name>
</gene>
<dbReference type="InterPro" id="IPR015310">
    <property type="entry name" value="AHSA1-like_N"/>
</dbReference>
<sequence>MAKWGEGDPRWIVEERPDATNVNNWHWYVLGTGWTEKNASNWSKDKLRQLLTNLEVDEPGVGLCHITSVESMDGEAVANNRKGKLIFFYEWVIKCVWNGRINGSDGEVKGTLEIPNLSEENSADEIVVDVSLDSDDFNGEILKDVMRHKGTELIRKQMQAYILSLRDEFASDMIKPSKVMSSGNINAFQTESQTKQKAESTQPSGNAIKSAFNSVVNKPKDDKFELTSLKMTEELKCTAEDFYRSLTEIELIQAFTRANAVMDPKVGGVFQLFDGNISGRFTELVPNKVIKQNWRFKAWPPDHYSQVTITLEQKSDCTEVIVDQTGIPKHDFDRTENGWKYYYFESLKRTFGFGASLH</sequence>
<dbReference type="Proteomes" id="UP000728032">
    <property type="component" value="Unassembled WGS sequence"/>
</dbReference>
<dbReference type="Pfam" id="PF08327">
    <property type="entry name" value="AHSA1"/>
    <property type="match status" value="1"/>
</dbReference>
<accession>A0A7R9M3X2</accession>
<protein>
    <recommendedName>
        <fullName evidence="2">Activator of Hsp90 ATPase AHSA1-like N-terminal domain-containing protein</fullName>
    </recommendedName>
</protein>
<dbReference type="Gene3D" id="3.30.530.20">
    <property type="match status" value="1"/>
</dbReference>
<keyword evidence="4" id="KW-1185">Reference proteome</keyword>
<evidence type="ECO:0000256" key="1">
    <source>
        <dbReference type="ARBA" id="ARBA00006817"/>
    </source>
</evidence>
<evidence type="ECO:0000313" key="4">
    <source>
        <dbReference type="Proteomes" id="UP000728032"/>
    </source>
</evidence>
<dbReference type="InterPro" id="IPR036338">
    <property type="entry name" value="Aha1"/>
</dbReference>
<dbReference type="GO" id="GO:0006457">
    <property type="term" value="P:protein folding"/>
    <property type="evidence" value="ECO:0007669"/>
    <property type="project" value="TreeGrafter"/>
</dbReference>
<comment type="similarity">
    <text evidence="1">Belongs to the AHA1 family.</text>
</comment>
<dbReference type="CDD" id="cd08892">
    <property type="entry name" value="SRPBCC_Aha1"/>
    <property type="match status" value="1"/>
</dbReference>
<dbReference type="Pfam" id="PF09229">
    <property type="entry name" value="Aha1_N"/>
    <property type="match status" value="1"/>
</dbReference>
<dbReference type="GO" id="GO:0001671">
    <property type="term" value="F:ATPase activator activity"/>
    <property type="evidence" value="ECO:0007669"/>
    <property type="project" value="InterPro"/>
</dbReference>
<dbReference type="GO" id="GO:0005829">
    <property type="term" value="C:cytosol"/>
    <property type="evidence" value="ECO:0007669"/>
    <property type="project" value="TreeGrafter"/>
</dbReference>
<dbReference type="AlphaFoldDB" id="A0A7R9M3X2"/>
<dbReference type="GO" id="GO:0051087">
    <property type="term" value="F:protein-folding chaperone binding"/>
    <property type="evidence" value="ECO:0007669"/>
    <property type="project" value="InterPro"/>
</dbReference>
<feature type="domain" description="Activator of Hsp90 ATPase AHSA1-like N-terminal" evidence="2">
    <location>
        <begin position="36"/>
        <end position="171"/>
    </location>
</feature>
<proteinExistence type="inferred from homology"/>
<dbReference type="Gene3D" id="3.15.10.20">
    <property type="entry name" value="Activator of Hsp90 ATPase Aha1, N-terminal domain"/>
    <property type="match status" value="1"/>
</dbReference>
<dbReference type="EMBL" id="CAJPVJ010006220">
    <property type="protein sequence ID" value="CAG2170251.1"/>
    <property type="molecule type" value="Genomic_DNA"/>
</dbReference>
<reference evidence="3" key="1">
    <citation type="submission" date="2020-11" db="EMBL/GenBank/DDBJ databases">
        <authorList>
            <person name="Tran Van P."/>
        </authorList>
    </citation>
    <scope>NUCLEOTIDE SEQUENCE</scope>
</reference>
<organism evidence="3">
    <name type="scientific">Oppiella nova</name>
    <dbReference type="NCBI Taxonomy" id="334625"/>
    <lineage>
        <taxon>Eukaryota</taxon>
        <taxon>Metazoa</taxon>
        <taxon>Ecdysozoa</taxon>
        <taxon>Arthropoda</taxon>
        <taxon>Chelicerata</taxon>
        <taxon>Arachnida</taxon>
        <taxon>Acari</taxon>
        <taxon>Acariformes</taxon>
        <taxon>Sarcoptiformes</taxon>
        <taxon>Oribatida</taxon>
        <taxon>Brachypylina</taxon>
        <taxon>Oppioidea</taxon>
        <taxon>Oppiidae</taxon>
        <taxon>Oppiella</taxon>
    </lineage>
</organism>
<dbReference type="PANTHER" id="PTHR13009:SF22">
    <property type="entry name" value="LD43819P"/>
    <property type="match status" value="1"/>
</dbReference>
<dbReference type="EMBL" id="OC921045">
    <property type="protein sequence ID" value="CAD7653064.1"/>
    <property type="molecule type" value="Genomic_DNA"/>
</dbReference>
<dbReference type="SUPFAM" id="SSF103111">
    <property type="entry name" value="Activator of Hsp90 ATPase, Aha1"/>
    <property type="match status" value="1"/>
</dbReference>
<name>A0A7R9M3X2_9ACAR</name>
<dbReference type="SUPFAM" id="SSF55961">
    <property type="entry name" value="Bet v1-like"/>
    <property type="match status" value="1"/>
</dbReference>
<dbReference type="PANTHER" id="PTHR13009">
    <property type="entry name" value="HEAT SHOCK PROTEIN 90 HSP90 CO-CHAPERONE AHA-1"/>
    <property type="match status" value="1"/>
</dbReference>
<evidence type="ECO:0000313" key="3">
    <source>
        <dbReference type="EMBL" id="CAD7653064.1"/>
    </source>
</evidence>
<dbReference type="InterPro" id="IPR013538">
    <property type="entry name" value="ASHA1/2-like_C"/>
</dbReference>
<dbReference type="OrthoDB" id="567237at2759"/>
<dbReference type="InterPro" id="IPR023393">
    <property type="entry name" value="START-like_dom_sf"/>
</dbReference>
<evidence type="ECO:0000259" key="2">
    <source>
        <dbReference type="SMART" id="SM01000"/>
    </source>
</evidence>
<dbReference type="SMART" id="SM01000">
    <property type="entry name" value="Aha1_N"/>
    <property type="match status" value="1"/>
</dbReference>